<dbReference type="GO" id="GO:0006020">
    <property type="term" value="P:inositol metabolic process"/>
    <property type="evidence" value="ECO:0007669"/>
    <property type="project" value="TreeGrafter"/>
</dbReference>
<dbReference type="EC" id="3.1.3.25" evidence="2"/>
<evidence type="ECO:0000313" key="7">
    <source>
        <dbReference type="EMBL" id="MYM18860.1"/>
    </source>
</evidence>
<evidence type="ECO:0000256" key="1">
    <source>
        <dbReference type="ARBA" id="ARBA00001033"/>
    </source>
</evidence>
<evidence type="ECO:0000256" key="6">
    <source>
        <dbReference type="PIRSR" id="PIRSR600760-2"/>
    </source>
</evidence>
<gene>
    <name evidence="7" type="ORF">GSY69_02400</name>
</gene>
<reference evidence="7 8" key="1">
    <citation type="submission" date="2020-01" db="EMBL/GenBank/DDBJ databases">
        <authorList>
            <person name="Deng T."/>
        </authorList>
    </citation>
    <scope>NUCLEOTIDE SEQUENCE [LARGE SCALE GENOMIC DNA]</scope>
    <source>
        <strain evidence="7 8">5221</strain>
    </source>
</reference>
<dbReference type="RefSeq" id="WP_160952302.1">
    <property type="nucleotide sequence ID" value="NZ_WWEQ01000006.1"/>
</dbReference>
<dbReference type="InterPro" id="IPR000760">
    <property type="entry name" value="Inositol_monophosphatase-like"/>
</dbReference>
<dbReference type="GO" id="GO:0007165">
    <property type="term" value="P:signal transduction"/>
    <property type="evidence" value="ECO:0007669"/>
    <property type="project" value="TreeGrafter"/>
</dbReference>
<accession>A0A6N9H4B6</accession>
<evidence type="ECO:0000256" key="5">
    <source>
        <dbReference type="ARBA" id="ARBA00022842"/>
    </source>
</evidence>
<dbReference type="Proteomes" id="UP000469215">
    <property type="component" value="Unassembled WGS sequence"/>
</dbReference>
<keyword evidence="4" id="KW-0378">Hydrolase</keyword>
<evidence type="ECO:0000256" key="3">
    <source>
        <dbReference type="ARBA" id="ARBA00022723"/>
    </source>
</evidence>
<feature type="binding site" evidence="6">
    <location>
        <position position="50"/>
    </location>
    <ligand>
        <name>Mg(2+)</name>
        <dbReference type="ChEBI" id="CHEBI:18420"/>
        <label>1</label>
        <note>catalytic</note>
    </ligand>
</feature>
<organism evidence="7 8">
    <name type="scientific">Brevibacterium rongguiense</name>
    <dbReference type="NCBI Taxonomy" id="2695267"/>
    <lineage>
        <taxon>Bacteria</taxon>
        <taxon>Bacillati</taxon>
        <taxon>Actinomycetota</taxon>
        <taxon>Actinomycetes</taxon>
        <taxon>Micrococcales</taxon>
        <taxon>Brevibacteriaceae</taxon>
        <taxon>Brevibacterium</taxon>
    </lineage>
</organism>
<dbReference type="SUPFAM" id="SSF56655">
    <property type="entry name" value="Carbohydrate phosphatase"/>
    <property type="match status" value="1"/>
</dbReference>
<dbReference type="PANTHER" id="PTHR20854:SF4">
    <property type="entry name" value="INOSITOL-1-MONOPHOSPHATASE-RELATED"/>
    <property type="match status" value="1"/>
</dbReference>
<sequence length="299" mass="31069">MAHWRPLLGSAIVDSKGERNDLVTRADGEIEGLVRGFLLRLRPGDRIVGEEGAAALEVSDHPAAEALASSLSPLTRARLAAAAPGPLEWHVDPIDGTANFVRGIEHHCFSIGAARAGGGGGSGSGGNPADAHWEAGLVAAPELGSVWFARAGAGAWKARGPRGLPGGWVRWDPAASRLRARDRGQGGRIVATGFGYAPERRELQLREFAAIMAGYDDARRMGSAALDLCQVAEGRVSAYYERGLGVYDWAAGALIAQEAGAAVRRPRSRSDMLIAAGAREDVGAAAQLAAIAGAAESLQ</sequence>
<evidence type="ECO:0000256" key="4">
    <source>
        <dbReference type="ARBA" id="ARBA00022801"/>
    </source>
</evidence>
<feature type="binding site" evidence="6">
    <location>
        <position position="95"/>
    </location>
    <ligand>
        <name>Mg(2+)</name>
        <dbReference type="ChEBI" id="CHEBI:18420"/>
        <label>1</label>
        <note>catalytic</note>
    </ligand>
</feature>
<dbReference type="GO" id="GO:0008934">
    <property type="term" value="F:inositol monophosphate 1-phosphatase activity"/>
    <property type="evidence" value="ECO:0007669"/>
    <property type="project" value="TreeGrafter"/>
</dbReference>
<dbReference type="GO" id="GO:0046854">
    <property type="term" value="P:phosphatidylinositol phosphate biosynthetic process"/>
    <property type="evidence" value="ECO:0007669"/>
    <property type="project" value="InterPro"/>
</dbReference>
<feature type="binding site" evidence="6">
    <location>
        <position position="248"/>
    </location>
    <ligand>
        <name>Mg(2+)</name>
        <dbReference type="ChEBI" id="CHEBI:18420"/>
        <label>1</label>
        <note>catalytic</note>
    </ligand>
</feature>
<dbReference type="PRINTS" id="PR00377">
    <property type="entry name" value="IMPHPHTASES"/>
</dbReference>
<dbReference type="Gene3D" id="3.40.190.80">
    <property type="match status" value="1"/>
</dbReference>
<dbReference type="PROSITE" id="PS00629">
    <property type="entry name" value="IMP_1"/>
    <property type="match status" value="1"/>
</dbReference>
<dbReference type="PROSITE" id="PS00630">
    <property type="entry name" value="IMP_2"/>
    <property type="match status" value="1"/>
</dbReference>
<proteinExistence type="predicted"/>
<dbReference type="PANTHER" id="PTHR20854">
    <property type="entry name" value="INOSITOL MONOPHOSPHATASE"/>
    <property type="match status" value="1"/>
</dbReference>
<feature type="binding site" evidence="6">
    <location>
        <position position="92"/>
    </location>
    <ligand>
        <name>Mg(2+)</name>
        <dbReference type="ChEBI" id="CHEBI:18420"/>
        <label>1</label>
        <note>catalytic</note>
    </ligand>
</feature>
<comment type="cofactor">
    <cofactor evidence="6">
        <name>Mg(2+)</name>
        <dbReference type="ChEBI" id="CHEBI:18420"/>
    </cofactor>
</comment>
<dbReference type="GO" id="GO:0046872">
    <property type="term" value="F:metal ion binding"/>
    <property type="evidence" value="ECO:0007669"/>
    <property type="project" value="UniProtKB-KW"/>
</dbReference>
<dbReference type="Pfam" id="PF00459">
    <property type="entry name" value="Inositol_P"/>
    <property type="match status" value="1"/>
</dbReference>
<evidence type="ECO:0000256" key="2">
    <source>
        <dbReference type="ARBA" id="ARBA00013106"/>
    </source>
</evidence>
<keyword evidence="5 6" id="KW-0460">Magnesium</keyword>
<feature type="binding site" evidence="6">
    <location>
        <position position="94"/>
    </location>
    <ligand>
        <name>Mg(2+)</name>
        <dbReference type="ChEBI" id="CHEBI:18420"/>
        <label>1</label>
        <note>catalytic</note>
    </ligand>
</feature>
<evidence type="ECO:0000313" key="8">
    <source>
        <dbReference type="Proteomes" id="UP000469215"/>
    </source>
</evidence>
<comment type="catalytic activity">
    <reaction evidence="1">
        <text>a myo-inositol phosphate + H2O = myo-inositol + phosphate</text>
        <dbReference type="Rhea" id="RHEA:24056"/>
        <dbReference type="ChEBI" id="CHEBI:15377"/>
        <dbReference type="ChEBI" id="CHEBI:17268"/>
        <dbReference type="ChEBI" id="CHEBI:43474"/>
        <dbReference type="ChEBI" id="CHEBI:84139"/>
        <dbReference type="EC" id="3.1.3.25"/>
    </reaction>
</comment>
<keyword evidence="8" id="KW-1185">Reference proteome</keyword>
<dbReference type="AlphaFoldDB" id="A0A6N9H4B6"/>
<protein>
    <recommendedName>
        <fullName evidence="2">inositol-phosphate phosphatase</fullName>
        <ecNumber evidence="2">3.1.3.25</ecNumber>
    </recommendedName>
</protein>
<dbReference type="InterPro" id="IPR020583">
    <property type="entry name" value="Inositol_monoP_metal-BS"/>
</dbReference>
<dbReference type="EMBL" id="WWEQ01000006">
    <property type="protein sequence ID" value="MYM18860.1"/>
    <property type="molecule type" value="Genomic_DNA"/>
</dbReference>
<dbReference type="Gene3D" id="3.30.540.10">
    <property type="entry name" value="Fructose-1,6-Bisphosphatase, subunit A, domain 1"/>
    <property type="match status" value="1"/>
</dbReference>
<dbReference type="InterPro" id="IPR020550">
    <property type="entry name" value="Inositol_monophosphatase_CS"/>
</dbReference>
<comment type="caution">
    <text evidence="7">The sequence shown here is derived from an EMBL/GenBank/DDBJ whole genome shotgun (WGS) entry which is preliminary data.</text>
</comment>
<name>A0A6N9H4B6_9MICO</name>
<keyword evidence="3 6" id="KW-0479">Metal-binding</keyword>